<reference evidence="2 3" key="1">
    <citation type="submission" date="2020-03" db="EMBL/GenBank/DDBJ databases">
        <title>Above-ground endophytic microbial communities from plants in different locations in the United States.</title>
        <authorList>
            <person name="Frank C."/>
        </authorList>
    </citation>
    <scope>NUCLEOTIDE SEQUENCE [LARGE SCALE GENOMIC DNA]</scope>
    <source>
        <strain evidence="2 3">WW7</strain>
    </source>
</reference>
<sequence length="154" mass="15966">MHLAVKTVLPAAVAIAMLAGCAGPAPVDDGAIGRWQARQDAATKDDDDLLGVLSGLVGATRSGDTEVADGGVAMTFAEPADVRGMTFSCFGHGRVRGYLVIDAGPTSRSEGVDAQCDAGPRAVEFPRTWRPGVNGVSFHTVEASDQSAWQLVIR</sequence>
<protein>
    <recommendedName>
        <fullName evidence="4">Secreted protein</fullName>
    </recommendedName>
</protein>
<evidence type="ECO:0000256" key="1">
    <source>
        <dbReference type="SAM" id="SignalP"/>
    </source>
</evidence>
<feature type="chain" id="PRO_5045263902" description="Secreted protein" evidence="1">
    <location>
        <begin position="28"/>
        <end position="154"/>
    </location>
</feature>
<accession>A0ABX0T8F6</accession>
<comment type="caution">
    <text evidence="2">The sequence shown here is derived from an EMBL/GenBank/DDBJ whole genome shotgun (WGS) entry which is preliminary data.</text>
</comment>
<feature type="signal peptide" evidence="1">
    <location>
        <begin position="1"/>
        <end position="27"/>
    </location>
</feature>
<keyword evidence="3" id="KW-1185">Reference proteome</keyword>
<dbReference type="PROSITE" id="PS51257">
    <property type="entry name" value="PROKAR_LIPOPROTEIN"/>
    <property type="match status" value="1"/>
</dbReference>
<evidence type="ECO:0000313" key="3">
    <source>
        <dbReference type="Proteomes" id="UP001318300"/>
    </source>
</evidence>
<gene>
    <name evidence="2" type="ORF">E9228_002439</name>
</gene>
<keyword evidence="1" id="KW-0732">Signal</keyword>
<dbReference type="RefSeq" id="WP_166780792.1">
    <property type="nucleotide sequence ID" value="NZ_JAAOYO010000003.1"/>
</dbReference>
<dbReference type="Proteomes" id="UP001318300">
    <property type="component" value="Unassembled WGS sequence"/>
</dbReference>
<proteinExistence type="predicted"/>
<organism evidence="2 3">
    <name type="scientific">Curtobacterium salicis</name>
    <dbReference type="NCBI Taxonomy" id="1779862"/>
    <lineage>
        <taxon>Bacteria</taxon>
        <taxon>Bacillati</taxon>
        <taxon>Actinomycetota</taxon>
        <taxon>Actinomycetes</taxon>
        <taxon>Micrococcales</taxon>
        <taxon>Microbacteriaceae</taxon>
        <taxon>Curtobacterium</taxon>
    </lineage>
</organism>
<evidence type="ECO:0008006" key="4">
    <source>
        <dbReference type="Google" id="ProtNLM"/>
    </source>
</evidence>
<evidence type="ECO:0000313" key="2">
    <source>
        <dbReference type="EMBL" id="NII41792.1"/>
    </source>
</evidence>
<name>A0ABX0T8F6_9MICO</name>
<dbReference type="EMBL" id="JAAOYO010000003">
    <property type="protein sequence ID" value="NII41792.1"/>
    <property type="molecule type" value="Genomic_DNA"/>
</dbReference>